<dbReference type="PRINTS" id="PR00081">
    <property type="entry name" value="GDHRDH"/>
</dbReference>
<accession>A0A0F9ZD31</accession>
<comment type="similarity">
    <text evidence="1">Belongs to the short-chain dehydrogenases/reductases (SDR) family.</text>
</comment>
<dbReference type="PANTHER" id="PTHR43544">
    <property type="entry name" value="SHORT-CHAIN DEHYDROGENASE/REDUCTASE"/>
    <property type="match status" value="1"/>
</dbReference>
<dbReference type="Pfam" id="PF00106">
    <property type="entry name" value="adh_short"/>
    <property type="match status" value="1"/>
</dbReference>
<sequence>MSPSNVLITGANRGIGASLAAKYLLQPNTTVIATVRQATPQHKERLYSLPCGQGSKVIILPFDMNIASSITEGVALLKAEYGITCLDLVIANAGICDTFGPVAKISEDEMLKHFEVNTVGLLRLFKATIPLLDVSEKPKLVYISTNVASISQLNTWSATTEYGISKMAGNFLMKMISIEHSNVIALSISPGFVQTDMGNRGAKAQGLEKAPVTVEDSTAGVIKLIDAASKETTGRFLDLDGGEIPW</sequence>
<dbReference type="PANTHER" id="PTHR43544:SF7">
    <property type="entry name" value="NADB-LER2"/>
    <property type="match status" value="1"/>
</dbReference>
<dbReference type="InterPro" id="IPR036291">
    <property type="entry name" value="NAD(P)-bd_dom_sf"/>
</dbReference>
<evidence type="ECO:0000313" key="5">
    <source>
        <dbReference type="Proteomes" id="UP000034112"/>
    </source>
</evidence>
<dbReference type="Gene3D" id="3.40.50.720">
    <property type="entry name" value="NAD(P)-binding Rossmann-like Domain"/>
    <property type="match status" value="1"/>
</dbReference>
<dbReference type="CDD" id="cd05325">
    <property type="entry name" value="carb_red_sniffer_like_SDR_c"/>
    <property type="match status" value="1"/>
</dbReference>
<dbReference type="InterPro" id="IPR051468">
    <property type="entry name" value="Fungal_SecMetab_SDRs"/>
</dbReference>
<keyword evidence="2" id="KW-0521">NADP</keyword>
<evidence type="ECO:0000256" key="3">
    <source>
        <dbReference type="ARBA" id="ARBA00023002"/>
    </source>
</evidence>
<keyword evidence="3" id="KW-0560">Oxidoreductase</keyword>
<evidence type="ECO:0000313" key="4">
    <source>
        <dbReference type="EMBL" id="KKO98346.1"/>
    </source>
</evidence>
<gene>
    <name evidence="4" type="ORF">THAR02_09537</name>
</gene>
<dbReference type="AlphaFoldDB" id="A0A0F9ZD31"/>
<name>A0A0F9ZD31_TRIHA</name>
<dbReference type="GO" id="GO:0016491">
    <property type="term" value="F:oxidoreductase activity"/>
    <property type="evidence" value="ECO:0007669"/>
    <property type="project" value="UniProtKB-KW"/>
</dbReference>
<comment type="caution">
    <text evidence="4">The sequence shown here is derived from an EMBL/GenBank/DDBJ whole genome shotgun (WGS) entry which is preliminary data.</text>
</comment>
<dbReference type="EMBL" id="JOKZ01000430">
    <property type="protein sequence ID" value="KKO98346.1"/>
    <property type="molecule type" value="Genomic_DNA"/>
</dbReference>
<dbReference type="Proteomes" id="UP000034112">
    <property type="component" value="Unassembled WGS sequence"/>
</dbReference>
<protein>
    <submittedName>
        <fullName evidence="4">Uncharacterized protein</fullName>
    </submittedName>
</protein>
<reference evidence="5" key="1">
    <citation type="journal article" date="2015" name="Genome Announc.">
        <title>Draft whole-genome sequence of the biocontrol agent Trichoderma harzianum T6776.</title>
        <authorList>
            <person name="Baroncelli R."/>
            <person name="Piaggeschi G."/>
            <person name="Fiorini L."/>
            <person name="Bertolini E."/>
            <person name="Zapparata A."/>
            <person name="Pe M.E."/>
            <person name="Sarrocco S."/>
            <person name="Vannacci G."/>
        </authorList>
    </citation>
    <scope>NUCLEOTIDE SEQUENCE [LARGE SCALE GENOMIC DNA]</scope>
    <source>
        <strain evidence="5">T6776</strain>
    </source>
</reference>
<organism evidence="4 5">
    <name type="scientific">Trichoderma harzianum</name>
    <name type="common">Hypocrea lixii</name>
    <dbReference type="NCBI Taxonomy" id="5544"/>
    <lineage>
        <taxon>Eukaryota</taxon>
        <taxon>Fungi</taxon>
        <taxon>Dikarya</taxon>
        <taxon>Ascomycota</taxon>
        <taxon>Pezizomycotina</taxon>
        <taxon>Sordariomycetes</taxon>
        <taxon>Hypocreomycetidae</taxon>
        <taxon>Hypocreales</taxon>
        <taxon>Hypocreaceae</taxon>
        <taxon>Trichoderma</taxon>
    </lineage>
</organism>
<dbReference type="InterPro" id="IPR002347">
    <property type="entry name" value="SDR_fam"/>
</dbReference>
<dbReference type="OMA" id="QFVNYNG"/>
<evidence type="ECO:0000256" key="2">
    <source>
        <dbReference type="ARBA" id="ARBA00022857"/>
    </source>
</evidence>
<dbReference type="GO" id="GO:0005737">
    <property type="term" value="C:cytoplasm"/>
    <property type="evidence" value="ECO:0007669"/>
    <property type="project" value="TreeGrafter"/>
</dbReference>
<evidence type="ECO:0000256" key="1">
    <source>
        <dbReference type="ARBA" id="ARBA00006484"/>
    </source>
</evidence>
<proteinExistence type="inferred from homology"/>
<dbReference type="OrthoDB" id="9876299at2759"/>
<dbReference type="SUPFAM" id="SSF51735">
    <property type="entry name" value="NAD(P)-binding Rossmann-fold domains"/>
    <property type="match status" value="1"/>
</dbReference>